<sequence length="316" mass="35110">AVLSKNFGAQNSARYVKSAQPKRLQRNRLHVVKKPELYEHRADVLSLVSTPIKPLDSLMNSNGRKLNTDDLVKENCPSPKCQSKLETPNKQQSPSANRFSFSKLTKFVSKSALKVMSRKSLGSSSSSPDTSSSSMQTEDEDDQAKQDNFNSNIYTSLEQQKAIENKISSIQKPSKACPPCMGITSLMIKQMKAKSHGPTAGISCCPNTYLIAMPIVFKNEEFKADSYDKLVRQPVPFISEERAHKKMTKPIVKSLSSIQSVFQSPKNLSPSPVSKVQIKSPILPSVNSCRISIYSSKSDNKLEKQLHFESFSEAVF</sequence>
<evidence type="ECO:0000313" key="3">
    <source>
        <dbReference type="Proteomes" id="UP000276133"/>
    </source>
</evidence>
<gene>
    <name evidence="2" type="ORF">BpHYR1_009311</name>
</gene>
<dbReference type="OrthoDB" id="10475422at2759"/>
<comment type="caution">
    <text evidence="2">The sequence shown here is derived from an EMBL/GenBank/DDBJ whole genome shotgun (WGS) entry which is preliminary data.</text>
</comment>
<evidence type="ECO:0000313" key="2">
    <source>
        <dbReference type="EMBL" id="RNA11340.1"/>
    </source>
</evidence>
<protein>
    <submittedName>
        <fullName evidence="2">Uncharacterized protein</fullName>
    </submittedName>
</protein>
<keyword evidence="3" id="KW-1185">Reference proteome</keyword>
<name>A0A3M7QJ04_BRAPC</name>
<evidence type="ECO:0000256" key="1">
    <source>
        <dbReference type="SAM" id="MobiDB-lite"/>
    </source>
</evidence>
<organism evidence="2 3">
    <name type="scientific">Brachionus plicatilis</name>
    <name type="common">Marine rotifer</name>
    <name type="synonym">Brachionus muelleri</name>
    <dbReference type="NCBI Taxonomy" id="10195"/>
    <lineage>
        <taxon>Eukaryota</taxon>
        <taxon>Metazoa</taxon>
        <taxon>Spiralia</taxon>
        <taxon>Gnathifera</taxon>
        <taxon>Rotifera</taxon>
        <taxon>Eurotatoria</taxon>
        <taxon>Monogononta</taxon>
        <taxon>Pseudotrocha</taxon>
        <taxon>Ploima</taxon>
        <taxon>Brachionidae</taxon>
        <taxon>Brachionus</taxon>
    </lineage>
</organism>
<feature type="compositionally biased region" description="Polar residues" evidence="1">
    <location>
        <begin position="80"/>
        <end position="98"/>
    </location>
</feature>
<reference evidence="2 3" key="1">
    <citation type="journal article" date="2018" name="Sci. Rep.">
        <title>Genomic signatures of local adaptation to the degree of environmental predictability in rotifers.</title>
        <authorList>
            <person name="Franch-Gras L."/>
            <person name="Hahn C."/>
            <person name="Garcia-Roger E.M."/>
            <person name="Carmona M.J."/>
            <person name="Serra M."/>
            <person name="Gomez A."/>
        </authorList>
    </citation>
    <scope>NUCLEOTIDE SEQUENCE [LARGE SCALE GENOMIC DNA]</scope>
    <source>
        <strain evidence="2">HYR1</strain>
    </source>
</reference>
<feature type="non-terminal residue" evidence="2">
    <location>
        <position position="1"/>
    </location>
</feature>
<feature type="region of interest" description="Disordered" evidence="1">
    <location>
        <begin position="118"/>
        <end position="144"/>
    </location>
</feature>
<proteinExistence type="predicted"/>
<dbReference type="Proteomes" id="UP000276133">
    <property type="component" value="Unassembled WGS sequence"/>
</dbReference>
<accession>A0A3M7QJ04</accession>
<dbReference type="EMBL" id="REGN01005981">
    <property type="protein sequence ID" value="RNA11340.1"/>
    <property type="molecule type" value="Genomic_DNA"/>
</dbReference>
<feature type="region of interest" description="Disordered" evidence="1">
    <location>
        <begin position="55"/>
        <end position="98"/>
    </location>
</feature>
<dbReference type="AlphaFoldDB" id="A0A3M7QJ04"/>
<feature type="compositionally biased region" description="Low complexity" evidence="1">
    <location>
        <begin position="118"/>
        <end position="134"/>
    </location>
</feature>